<evidence type="ECO:0000313" key="1">
    <source>
        <dbReference type="EMBL" id="WOL00197.1"/>
    </source>
</evidence>
<dbReference type="EMBL" id="CP136892">
    <property type="protein sequence ID" value="WOL00197.1"/>
    <property type="molecule type" value="Genomic_DNA"/>
</dbReference>
<dbReference type="AlphaFoldDB" id="A0AAQ3K4T5"/>
<organism evidence="1 2">
    <name type="scientific">Canna indica</name>
    <name type="common">Indian-shot</name>
    <dbReference type="NCBI Taxonomy" id="4628"/>
    <lineage>
        <taxon>Eukaryota</taxon>
        <taxon>Viridiplantae</taxon>
        <taxon>Streptophyta</taxon>
        <taxon>Embryophyta</taxon>
        <taxon>Tracheophyta</taxon>
        <taxon>Spermatophyta</taxon>
        <taxon>Magnoliopsida</taxon>
        <taxon>Liliopsida</taxon>
        <taxon>Zingiberales</taxon>
        <taxon>Cannaceae</taxon>
        <taxon>Canna</taxon>
    </lineage>
</organism>
<keyword evidence="2" id="KW-1185">Reference proteome</keyword>
<accession>A0AAQ3K4T5</accession>
<name>A0AAQ3K4T5_9LILI</name>
<reference evidence="1 2" key="1">
    <citation type="submission" date="2023-10" db="EMBL/GenBank/DDBJ databases">
        <title>Chromosome-scale genome assembly provides insights into flower coloration mechanisms of Canna indica.</title>
        <authorList>
            <person name="Li C."/>
        </authorList>
    </citation>
    <scope>NUCLEOTIDE SEQUENCE [LARGE SCALE GENOMIC DNA]</scope>
    <source>
        <tissue evidence="1">Flower</tissue>
    </source>
</reference>
<proteinExistence type="predicted"/>
<evidence type="ECO:0000313" key="2">
    <source>
        <dbReference type="Proteomes" id="UP001327560"/>
    </source>
</evidence>
<protein>
    <submittedName>
        <fullName evidence="1">Uncharacterized protein</fullName>
    </submittedName>
</protein>
<sequence length="146" mass="17205">MESVVDKQKRVADALTWWNKNSIGNLEAKLKETLQKLNRLEKKDSEGWLTEDELIQMGIVARKARCKWVEEGEKNTKFFHNLVKVKRRRNKIEGIEMEGEYVTDRKKIADVFAGWYEKLWEAPEDIGDSTEGIDNFAWKKISDEER</sequence>
<gene>
    <name evidence="1" type="ORF">Cni_G08910</name>
</gene>
<dbReference type="Proteomes" id="UP001327560">
    <property type="component" value="Chromosome 3"/>
</dbReference>